<dbReference type="EMBL" id="GBRH01256968">
    <property type="protein sequence ID" value="JAD40927.1"/>
    <property type="molecule type" value="Transcribed_RNA"/>
</dbReference>
<feature type="chain" id="PRO_5002043742" evidence="1">
    <location>
        <begin position="22"/>
        <end position="62"/>
    </location>
</feature>
<proteinExistence type="predicted"/>
<organism evidence="2">
    <name type="scientific">Arundo donax</name>
    <name type="common">Giant reed</name>
    <name type="synonym">Donax arundinaceus</name>
    <dbReference type="NCBI Taxonomy" id="35708"/>
    <lineage>
        <taxon>Eukaryota</taxon>
        <taxon>Viridiplantae</taxon>
        <taxon>Streptophyta</taxon>
        <taxon>Embryophyta</taxon>
        <taxon>Tracheophyta</taxon>
        <taxon>Spermatophyta</taxon>
        <taxon>Magnoliopsida</taxon>
        <taxon>Liliopsida</taxon>
        <taxon>Poales</taxon>
        <taxon>Poaceae</taxon>
        <taxon>PACMAD clade</taxon>
        <taxon>Arundinoideae</taxon>
        <taxon>Arundineae</taxon>
        <taxon>Arundo</taxon>
    </lineage>
</organism>
<feature type="signal peptide" evidence="1">
    <location>
        <begin position="1"/>
        <end position="21"/>
    </location>
</feature>
<evidence type="ECO:0000256" key="1">
    <source>
        <dbReference type="SAM" id="SignalP"/>
    </source>
</evidence>
<reference evidence="2" key="1">
    <citation type="submission" date="2014-09" db="EMBL/GenBank/DDBJ databases">
        <authorList>
            <person name="Magalhaes I.L.F."/>
            <person name="Oliveira U."/>
            <person name="Santos F.R."/>
            <person name="Vidigal T.H.D.A."/>
            <person name="Brescovit A.D."/>
            <person name="Santos A.J."/>
        </authorList>
    </citation>
    <scope>NUCLEOTIDE SEQUENCE</scope>
    <source>
        <tissue evidence="2">Shoot tissue taken approximately 20 cm above the soil surface</tissue>
    </source>
</reference>
<accession>A0A0A9A1K7</accession>
<name>A0A0A9A1K7_ARUDO</name>
<dbReference type="AlphaFoldDB" id="A0A0A9A1K7"/>
<reference evidence="2" key="2">
    <citation type="journal article" date="2015" name="Data Brief">
        <title>Shoot transcriptome of the giant reed, Arundo donax.</title>
        <authorList>
            <person name="Barrero R.A."/>
            <person name="Guerrero F.D."/>
            <person name="Moolhuijzen P."/>
            <person name="Goolsby J.A."/>
            <person name="Tidwell J."/>
            <person name="Bellgard S.E."/>
            <person name="Bellgard M.I."/>
        </authorList>
    </citation>
    <scope>NUCLEOTIDE SEQUENCE</scope>
    <source>
        <tissue evidence="2">Shoot tissue taken approximately 20 cm above the soil surface</tissue>
    </source>
</reference>
<protein>
    <submittedName>
        <fullName evidence="2">Uncharacterized protein</fullName>
    </submittedName>
</protein>
<keyword evidence="1" id="KW-0732">Signal</keyword>
<evidence type="ECO:0000313" key="2">
    <source>
        <dbReference type="EMBL" id="JAD40927.1"/>
    </source>
</evidence>
<sequence length="62" mass="6966">MAGRYLAFVVLLFAFSQVDDTLPSFSTRSITFVTWRHQPSLPKWLSLSPLILMLHVGLTTSA</sequence>